<dbReference type="SUPFAM" id="SSF69593">
    <property type="entry name" value="Glycerol-3-phosphate (1)-acyltransferase"/>
    <property type="match status" value="1"/>
</dbReference>
<dbReference type="RefSeq" id="WP_127780833.1">
    <property type="nucleotide sequence ID" value="NZ_SADD01000011.1"/>
</dbReference>
<evidence type="ECO:0000313" key="3">
    <source>
        <dbReference type="EMBL" id="RVU42577.1"/>
    </source>
</evidence>
<keyword evidence="1" id="KW-1133">Transmembrane helix</keyword>
<dbReference type="InterPro" id="IPR052744">
    <property type="entry name" value="GPAT/DAPAT"/>
</dbReference>
<gene>
    <name evidence="3" type="ORF">EA187_15420</name>
</gene>
<dbReference type="InterPro" id="IPR002123">
    <property type="entry name" value="Plipid/glycerol_acylTrfase"/>
</dbReference>
<dbReference type="SMART" id="SM00563">
    <property type="entry name" value="PlsC"/>
    <property type="match status" value="1"/>
</dbReference>
<keyword evidence="1" id="KW-0472">Membrane</keyword>
<accession>A0ABY0CQ69</accession>
<feature type="domain" description="Phospholipid/glycerol acyltransferase" evidence="2">
    <location>
        <begin position="37"/>
        <end position="164"/>
    </location>
</feature>
<dbReference type="CDD" id="cd07992">
    <property type="entry name" value="LPLAT_AAK14816-like"/>
    <property type="match status" value="1"/>
</dbReference>
<dbReference type="PANTHER" id="PTHR31605">
    <property type="entry name" value="GLYCEROL-3-PHOSPHATE O-ACYLTRANSFERASE 1"/>
    <property type="match status" value="1"/>
</dbReference>
<sequence>MSRLYRVTRRLLRRAVRYYFSEIQASGQELIPHSGPLIFAANHPNSIMDTVLLGTQTRRQIRYMARSGLFKNLAARTLFHEFGVIPIYRAEDGGGTSQNADSFEEAYRALEEGGCIGIFPEGRNSLERKIRELKTGTARIALAVEARNGFTLGTRIQPVGLNFEDRDRVHSRVLLRFGEPIEVKGYAEQYHQAPREAVRELTARLQEEMRRLSTHIQDERDHALVADIAAMYGTELQAQLARGEDIAPELYDRLDRPTLPSEKAPRESTDLEARFELEQRIANTVAHYQHQAPARVARVRMDVRRYRDHLAQLKLRDGLLAENPLHRPRHREALKLTLLVVLFGPLAIFGFLNNVLPALLVRAVARRAPDEPIVAIAGFVAGLIAFPLFYALQARALWVHTDLSPWWIALYVLSLPTAGLAFLRWWRRVRVYRDRILFRTFFRTRRNLLDAVERERQSLITTFEDLHASYVREHRLLQGSARGASLPVPPPTEGQEQR</sequence>
<dbReference type="Proteomes" id="UP000282926">
    <property type="component" value="Unassembled WGS sequence"/>
</dbReference>
<name>A0ABY0CQ69_9DELT</name>
<protein>
    <recommendedName>
        <fullName evidence="2">Phospholipid/glycerol acyltransferase domain-containing protein</fullName>
    </recommendedName>
</protein>
<feature type="transmembrane region" description="Helical" evidence="1">
    <location>
        <begin position="373"/>
        <end position="392"/>
    </location>
</feature>
<evidence type="ECO:0000259" key="2">
    <source>
        <dbReference type="SMART" id="SM00563"/>
    </source>
</evidence>
<evidence type="ECO:0000256" key="1">
    <source>
        <dbReference type="SAM" id="Phobius"/>
    </source>
</evidence>
<reference evidence="3 4" key="1">
    <citation type="submission" date="2019-01" db="EMBL/GenBank/DDBJ databases">
        <title>Lujinxingia litoralis gen. nov., sp. nov. and Lujinxingia sediminis gen. nov., sp. nov., new members in the order Bradymonadales, isolated from coastal sediment.</title>
        <authorList>
            <person name="Li C.-M."/>
        </authorList>
    </citation>
    <scope>NUCLEOTIDE SEQUENCE [LARGE SCALE GENOMIC DNA]</scope>
    <source>
        <strain evidence="3 4">SEH01</strain>
    </source>
</reference>
<comment type="caution">
    <text evidence="3">The sequence shown here is derived from an EMBL/GenBank/DDBJ whole genome shotgun (WGS) entry which is preliminary data.</text>
</comment>
<dbReference type="EMBL" id="SADD01000011">
    <property type="protein sequence ID" value="RVU42577.1"/>
    <property type="molecule type" value="Genomic_DNA"/>
</dbReference>
<keyword evidence="4" id="KW-1185">Reference proteome</keyword>
<keyword evidence="1" id="KW-0812">Transmembrane</keyword>
<evidence type="ECO:0000313" key="4">
    <source>
        <dbReference type="Proteomes" id="UP000282926"/>
    </source>
</evidence>
<feature type="transmembrane region" description="Helical" evidence="1">
    <location>
        <begin position="336"/>
        <end position="361"/>
    </location>
</feature>
<dbReference type="Pfam" id="PF01553">
    <property type="entry name" value="Acyltransferase"/>
    <property type="match status" value="1"/>
</dbReference>
<organism evidence="3 4">
    <name type="scientific">Lujinxingia sediminis</name>
    <dbReference type="NCBI Taxonomy" id="2480984"/>
    <lineage>
        <taxon>Bacteria</taxon>
        <taxon>Deltaproteobacteria</taxon>
        <taxon>Bradymonadales</taxon>
        <taxon>Lujinxingiaceae</taxon>
        <taxon>Lujinxingia</taxon>
    </lineage>
</organism>
<dbReference type="PANTHER" id="PTHR31605:SF0">
    <property type="entry name" value="GLYCEROL-3-PHOSPHATE O-ACYLTRANSFERASE 1"/>
    <property type="match status" value="1"/>
</dbReference>
<feature type="transmembrane region" description="Helical" evidence="1">
    <location>
        <begin position="404"/>
        <end position="426"/>
    </location>
</feature>
<proteinExistence type="predicted"/>